<dbReference type="OrthoDB" id="567603at2759"/>
<gene>
    <name evidence="10" type="ORF">COCSUDRAFT_62751</name>
</gene>
<dbReference type="GO" id="GO:0005874">
    <property type="term" value="C:microtubule"/>
    <property type="evidence" value="ECO:0007669"/>
    <property type="project" value="UniProtKB-KW"/>
</dbReference>
<dbReference type="GO" id="GO:0008017">
    <property type="term" value="F:microtubule binding"/>
    <property type="evidence" value="ECO:0007669"/>
    <property type="project" value="InterPro"/>
</dbReference>
<evidence type="ECO:0000256" key="7">
    <source>
        <dbReference type="RuleBase" id="RU000394"/>
    </source>
</evidence>
<evidence type="ECO:0000256" key="8">
    <source>
        <dbReference type="SAM" id="MobiDB-lite"/>
    </source>
</evidence>
<dbReference type="PROSITE" id="PS50067">
    <property type="entry name" value="KINESIN_MOTOR_2"/>
    <property type="match status" value="1"/>
</dbReference>
<dbReference type="InterPro" id="IPR001752">
    <property type="entry name" value="Kinesin_motor_dom"/>
</dbReference>
<evidence type="ECO:0000256" key="2">
    <source>
        <dbReference type="ARBA" id="ARBA00022741"/>
    </source>
</evidence>
<keyword evidence="5 6" id="KW-0505">Motor protein</keyword>
<dbReference type="PRINTS" id="PR00380">
    <property type="entry name" value="KINESINHEAVY"/>
</dbReference>
<sequence length="560" mass="61068">MAYGQTGSGKTYTMAGPPPSQGPLQDQDQGIMPRAIAQLFNRLQRSEFMQWSVSASYVEIYNETFRDLSEPSTKASDITIFEEQGVVALNNVRRIKCSNAAAALQVLAMGQSNRAVAGHALNSRSSRSHAIFTLWCETIKSEGHTFLSKLNMVDLAGSERSSKTGTEGAIAKEAMYINKSLSFLEQVIVALSKKGTKHVPYRSSKLTHFLKDSIGGNCHTRLIACIWSDAAQLNETISTCRFAQRMMQVTVDAHRNGGGISAVHGNLMKLDPALQQYLTQMTEAAVTRERAKLYAEVKENLLRQAASNDQDELALLRSRQSLQAELESQTGRAGADAESAAELEELRATVTQLQAGCRSQGAAETERLLSELKFLRQQVQQMSCEELERRSCSSRGLSTEGPASPRSASSITSPPASSTASMLDSGPSTAEDASGRPDTHCSASSCPAVASGADSDDDDKQRLRERVRELEAAERRLRQLEAISAAQEDELGRKQQGPGLLQRMFSKSVKRSEHPSFVGFPKRDFGEEAQEDAAPSIVILNSLTHDQLVDLLKMRGATTF</sequence>
<feature type="compositionally biased region" description="Low complexity" evidence="8">
    <location>
        <begin position="393"/>
        <end position="421"/>
    </location>
</feature>
<dbReference type="STRING" id="574566.I0Z0S7"/>
<dbReference type="Gene3D" id="3.40.850.10">
    <property type="entry name" value="Kinesin motor domain"/>
    <property type="match status" value="1"/>
</dbReference>
<dbReference type="GO" id="GO:0003777">
    <property type="term" value="F:microtubule motor activity"/>
    <property type="evidence" value="ECO:0007669"/>
    <property type="project" value="InterPro"/>
</dbReference>
<dbReference type="InterPro" id="IPR027640">
    <property type="entry name" value="Kinesin-like_fam"/>
</dbReference>
<evidence type="ECO:0000259" key="9">
    <source>
        <dbReference type="PROSITE" id="PS50067"/>
    </source>
</evidence>
<comment type="similarity">
    <text evidence="6 7">Belongs to the TRAFAC class myosin-kinesin ATPase superfamily. Kinesin family.</text>
</comment>
<reference evidence="10 11" key="1">
    <citation type="journal article" date="2012" name="Genome Biol.">
        <title>The genome of the polar eukaryotic microalga coccomyxa subellipsoidea reveals traits of cold adaptation.</title>
        <authorList>
            <person name="Blanc G."/>
            <person name="Agarkova I."/>
            <person name="Grimwood J."/>
            <person name="Kuo A."/>
            <person name="Brueggeman A."/>
            <person name="Dunigan D."/>
            <person name="Gurnon J."/>
            <person name="Ladunga I."/>
            <person name="Lindquist E."/>
            <person name="Lucas S."/>
            <person name="Pangilinan J."/>
            <person name="Proschold T."/>
            <person name="Salamov A."/>
            <person name="Schmutz J."/>
            <person name="Weeks D."/>
            <person name="Yamada T."/>
            <person name="Claverie J.M."/>
            <person name="Grigoriev I."/>
            <person name="Van Etten J."/>
            <person name="Lomsadze A."/>
            <person name="Borodovsky M."/>
        </authorList>
    </citation>
    <scope>NUCLEOTIDE SEQUENCE [LARGE SCALE GENOMIC DNA]</scope>
    <source>
        <strain evidence="10 11">C-169</strain>
    </source>
</reference>
<comment type="caution">
    <text evidence="10">The sequence shown here is derived from an EMBL/GenBank/DDBJ whole genome shotgun (WGS) entry which is preliminary data.</text>
</comment>
<organism evidence="10 11">
    <name type="scientific">Coccomyxa subellipsoidea (strain C-169)</name>
    <name type="common">Green microalga</name>
    <dbReference type="NCBI Taxonomy" id="574566"/>
    <lineage>
        <taxon>Eukaryota</taxon>
        <taxon>Viridiplantae</taxon>
        <taxon>Chlorophyta</taxon>
        <taxon>core chlorophytes</taxon>
        <taxon>Trebouxiophyceae</taxon>
        <taxon>Trebouxiophyceae incertae sedis</taxon>
        <taxon>Coccomyxaceae</taxon>
        <taxon>Coccomyxa</taxon>
        <taxon>Coccomyxa subellipsoidea</taxon>
    </lineage>
</organism>
<proteinExistence type="inferred from homology"/>
<dbReference type="EMBL" id="AGSI01000006">
    <property type="protein sequence ID" value="EIE24246.1"/>
    <property type="molecule type" value="Genomic_DNA"/>
</dbReference>
<feature type="region of interest" description="Disordered" evidence="8">
    <location>
        <begin position="386"/>
        <end position="460"/>
    </location>
</feature>
<keyword evidence="4" id="KW-0175">Coiled coil</keyword>
<dbReference type="GO" id="GO:0005524">
    <property type="term" value="F:ATP binding"/>
    <property type="evidence" value="ECO:0007669"/>
    <property type="project" value="UniProtKB-UniRule"/>
</dbReference>
<dbReference type="InterPro" id="IPR019821">
    <property type="entry name" value="Kinesin_motor_CS"/>
</dbReference>
<keyword evidence="11" id="KW-1185">Reference proteome</keyword>
<dbReference type="SMART" id="SM00129">
    <property type="entry name" value="KISc"/>
    <property type="match status" value="1"/>
</dbReference>
<dbReference type="Pfam" id="PF00225">
    <property type="entry name" value="Kinesin"/>
    <property type="match status" value="1"/>
</dbReference>
<evidence type="ECO:0000256" key="1">
    <source>
        <dbReference type="ARBA" id="ARBA00022701"/>
    </source>
</evidence>
<evidence type="ECO:0000313" key="10">
    <source>
        <dbReference type="EMBL" id="EIE24246.1"/>
    </source>
</evidence>
<keyword evidence="2 6" id="KW-0547">Nucleotide-binding</keyword>
<evidence type="ECO:0000256" key="4">
    <source>
        <dbReference type="ARBA" id="ARBA00023054"/>
    </source>
</evidence>
<dbReference type="PANTHER" id="PTHR47968:SF36">
    <property type="entry name" value="KINESIN HEAVY CHAIN ISOFORM X1"/>
    <property type="match status" value="1"/>
</dbReference>
<protein>
    <recommendedName>
        <fullName evidence="7">Kinesin-like protein</fullName>
    </recommendedName>
</protein>
<feature type="region of interest" description="Disordered" evidence="8">
    <location>
        <begin position="1"/>
        <end position="28"/>
    </location>
</feature>
<dbReference type="AlphaFoldDB" id="I0Z0S7"/>
<keyword evidence="1 7" id="KW-0493">Microtubule</keyword>
<dbReference type="SUPFAM" id="SSF52540">
    <property type="entry name" value="P-loop containing nucleoside triphosphate hydrolases"/>
    <property type="match status" value="1"/>
</dbReference>
<dbReference type="InterPro" id="IPR027417">
    <property type="entry name" value="P-loop_NTPase"/>
</dbReference>
<dbReference type="InterPro" id="IPR036961">
    <property type="entry name" value="Kinesin_motor_dom_sf"/>
</dbReference>
<feature type="binding site" evidence="6">
    <location>
        <begin position="4"/>
        <end position="11"/>
    </location>
    <ligand>
        <name>ATP</name>
        <dbReference type="ChEBI" id="CHEBI:30616"/>
    </ligand>
</feature>
<feature type="domain" description="Kinesin motor" evidence="9">
    <location>
        <begin position="1"/>
        <end position="249"/>
    </location>
</feature>
<keyword evidence="10" id="KW-0378">Hydrolase</keyword>
<evidence type="ECO:0000256" key="6">
    <source>
        <dbReference type="PROSITE-ProRule" id="PRU00283"/>
    </source>
</evidence>
<keyword evidence="3 6" id="KW-0067">ATP-binding</keyword>
<dbReference type="RefSeq" id="XP_005648790.1">
    <property type="nucleotide sequence ID" value="XM_005648733.1"/>
</dbReference>
<dbReference type="Proteomes" id="UP000007264">
    <property type="component" value="Unassembled WGS sequence"/>
</dbReference>
<accession>I0Z0S7</accession>
<dbReference type="eggNOG" id="KOG4280">
    <property type="taxonomic scope" value="Eukaryota"/>
</dbReference>
<dbReference type="GeneID" id="17042244"/>
<evidence type="ECO:0000313" key="11">
    <source>
        <dbReference type="Proteomes" id="UP000007264"/>
    </source>
</evidence>
<dbReference type="PANTHER" id="PTHR47968">
    <property type="entry name" value="CENTROMERE PROTEIN E"/>
    <property type="match status" value="1"/>
</dbReference>
<evidence type="ECO:0000256" key="3">
    <source>
        <dbReference type="ARBA" id="ARBA00022840"/>
    </source>
</evidence>
<dbReference type="GO" id="GO:0007018">
    <property type="term" value="P:microtubule-based movement"/>
    <property type="evidence" value="ECO:0007669"/>
    <property type="project" value="InterPro"/>
</dbReference>
<name>I0Z0S7_COCSC</name>
<dbReference type="PROSITE" id="PS00411">
    <property type="entry name" value="KINESIN_MOTOR_1"/>
    <property type="match status" value="1"/>
</dbReference>
<dbReference type="KEGG" id="csl:COCSUDRAFT_62751"/>
<dbReference type="GO" id="GO:0016787">
    <property type="term" value="F:hydrolase activity"/>
    <property type="evidence" value="ECO:0007669"/>
    <property type="project" value="UniProtKB-KW"/>
</dbReference>
<evidence type="ECO:0000256" key="5">
    <source>
        <dbReference type="ARBA" id="ARBA00023175"/>
    </source>
</evidence>